<feature type="non-terminal residue" evidence="2">
    <location>
        <position position="1"/>
    </location>
</feature>
<evidence type="ECO:0000313" key="2">
    <source>
        <dbReference type="EMBL" id="EMR13880.1"/>
    </source>
</evidence>
<protein>
    <submittedName>
        <fullName evidence="2">Uncharacterized protein</fullName>
    </submittedName>
</protein>
<dbReference type="EMBL" id="APHR01000013">
    <property type="protein sequence ID" value="EMR13880.1"/>
    <property type="molecule type" value="Genomic_DNA"/>
</dbReference>
<comment type="caution">
    <text evidence="2">The sequence shown here is derived from an EMBL/GenBank/DDBJ whole genome shotgun (WGS) entry which is preliminary data.</text>
</comment>
<keyword evidence="3" id="KW-1185">Reference proteome</keyword>
<dbReference type="STRING" id="1286106.MPL1_03093"/>
<keyword evidence="1" id="KW-0472">Membrane</keyword>
<keyword evidence="1" id="KW-0812">Transmembrane</keyword>
<feature type="transmembrane region" description="Helical" evidence="1">
    <location>
        <begin position="20"/>
        <end position="42"/>
    </location>
</feature>
<dbReference type="eggNOG" id="COG2865">
    <property type="taxonomic scope" value="Bacteria"/>
</dbReference>
<dbReference type="Proteomes" id="UP000012019">
    <property type="component" value="Unassembled WGS sequence"/>
</dbReference>
<sequence>RAVFLGEVHGYYTRFWWWDIVLHTSSGFLLGIVGFLLVYVLNETEQIDMHMRPGFVAFFAFLFALGVGTLWEIFEFAMDSLFGTQMQKPMLGDPSGLTDTMIDLIVDAIGALIISVLGYGYLKTKGNESFLERWIQNFINANPRLFKRNWGRKKNNSE</sequence>
<name>M7PJ23_9GAMM</name>
<feature type="transmembrane region" description="Helical" evidence="1">
    <location>
        <begin position="101"/>
        <end position="122"/>
    </location>
</feature>
<dbReference type="PATRIC" id="fig|1286106.3.peg.618"/>
<dbReference type="InterPro" id="IPR014509">
    <property type="entry name" value="YjdF-like"/>
</dbReference>
<dbReference type="RefSeq" id="WP_009725655.1">
    <property type="nucleotide sequence ID" value="NZ_APHR01000013.1"/>
</dbReference>
<keyword evidence="1" id="KW-1133">Transmembrane helix</keyword>
<evidence type="ECO:0000256" key="1">
    <source>
        <dbReference type="SAM" id="Phobius"/>
    </source>
</evidence>
<reference evidence="2 3" key="1">
    <citation type="journal article" date="2013" name="Genome Announc.">
        <title>Draft Genome Sequence of Methylophaga lonarensis MPLT, a Haloalkaliphilic (Non-Methane-Utilizing) Methylotroph.</title>
        <authorList>
            <person name="Shetty S.A."/>
            <person name="Marathe N.P."/>
            <person name="Munot H."/>
            <person name="Antony C.P."/>
            <person name="Dhotre D.P."/>
            <person name="Murrell J.C."/>
            <person name="Shouche Y.S."/>
        </authorList>
    </citation>
    <scope>NUCLEOTIDE SEQUENCE [LARGE SCALE GENOMIC DNA]</scope>
    <source>
        <strain evidence="2 3">MPL</strain>
    </source>
</reference>
<proteinExistence type="predicted"/>
<evidence type="ECO:0000313" key="3">
    <source>
        <dbReference type="Proteomes" id="UP000012019"/>
    </source>
</evidence>
<feature type="transmembrane region" description="Helical" evidence="1">
    <location>
        <begin position="54"/>
        <end position="74"/>
    </location>
</feature>
<dbReference type="AlphaFoldDB" id="M7PJ23"/>
<dbReference type="OrthoDB" id="4966203at2"/>
<accession>M7PJ23</accession>
<dbReference type="Pfam" id="PF09997">
    <property type="entry name" value="DUF2238"/>
    <property type="match status" value="1"/>
</dbReference>
<organism evidence="2 3">
    <name type="scientific">Methylophaga lonarensis MPL</name>
    <dbReference type="NCBI Taxonomy" id="1286106"/>
    <lineage>
        <taxon>Bacteria</taxon>
        <taxon>Pseudomonadati</taxon>
        <taxon>Pseudomonadota</taxon>
        <taxon>Gammaproteobacteria</taxon>
        <taxon>Thiotrichales</taxon>
        <taxon>Piscirickettsiaceae</taxon>
        <taxon>Methylophaga</taxon>
    </lineage>
</organism>
<gene>
    <name evidence="2" type="ORF">MPL1_03093</name>
</gene>